<dbReference type="Gene3D" id="3.20.20.70">
    <property type="entry name" value="Aldolase class I"/>
    <property type="match status" value="1"/>
</dbReference>
<sequence length="256" mass="28215">MRQPVIAGNWKMYKTVKESLEYLSNFQAEVKNEGVETVLCAPFLALSALTEKAEGSGIGIGAQNMHWEQEGAYTGEISPTMLKAVNVSYVIVGHSERRTYFSETDEQVRLKTKSALDHDLIPIVCVGETLEERENGNTQEVVHQQVVEAIQGLRSKEVSRLILAYEPVWAIGTGRSATEKDAGDVIQWIRKIVADQYDQQVANEVRILYGGSVKPANIDSFLSNQDIDGALVGGASLDPDTFTQLVKAASRRGDER</sequence>
<evidence type="ECO:0000256" key="8">
    <source>
        <dbReference type="ARBA" id="ARBA00023235"/>
    </source>
</evidence>
<dbReference type="Pfam" id="PF00121">
    <property type="entry name" value="TIM"/>
    <property type="match status" value="1"/>
</dbReference>
<feature type="active site" description="Electrophile" evidence="9">
    <location>
        <position position="94"/>
    </location>
</feature>
<comment type="pathway">
    <text evidence="1 9 10">Carbohydrate degradation; glycolysis; D-glyceraldehyde 3-phosphate from glycerone phosphate: step 1/1.</text>
</comment>
<dbReference type="PANTHER" id="PTHR21139">
    <property type="entry name" value="TRIOSEPHOSPHATE ISOMERASE"/>
    <property type="match status" value="1"/>
</dbReference>
<name>A0A521D0C9_9BACL</name>
<evidence type="ECO:0000256" key="9">
    <source>
        <dbReference type="HAMAP-Rule" id="MF_00147"/>
    </source>
</evidence>
<reference evidence="11 12" key="1">
    <citation type="submission" date="2017-05" db="EMBL/GenBank/DDBJ databases">
        <authorList>
            <person name="Varghese N."/>
            <person name="Submissions S."/>
        </authorList>
    </citation>
    <scope>NUCLEOTIDE SEQUENCE [LARGE SCALE GENOMIC DNA]</scope>
    <source>
        <strain evidence="11 12">DSM 45474</strain>
    </source>
</reference>
<dbReference type="InterPro" id="IPR013785">
    <property type="entry name" value="Aldolase_TIM"/>
</dbReference>
<keyword evidence="12" id="KW-1185">Reference proteome</keyword>
<comment type="subcellular location">
    <subcellularLocation>
        <location evidence="9 10">Cytoplasm</location>
    </subcellularLocation>
</comment>
<evidence type="ECO:0000313" key="12">
    <source>
        <dbReference type="Proteomes" id="UP000315636"/>
    </source>
</evidence>
<keyword evidence="7 9" id="KW-0324">Glycolysis</keyword>
<gene>
    <name evidence="9" type="primary">tpiA</name>
    <name evidence="11" type="ORF">SAMN06264849_10514</name>
</gene>
<feature type="binding site" evidence="9">
    <location>
        <position position="212"/>
    </location>
    <ligand>
        <name>substrate</name>
    </ligand>
</feature>
<dbReference type="InterPro" id="IPR000652">
    <property type="entry name" value="Triosephosphate_isomerase"/>
</dbReference>
<dbReference type="GO" id="GO:0019563">
    <property type="term" value="P:glycerol catabolic process"/>
    <property type="evidence" value="ECO:0007669"/>
    <property type="project" value="TreeGrafter"/>
</dbReference>
<evidence type="ECO:0000256" key="1">
    <source>
        <dbReference type="ARBA" id="ARBA00004680"/>
    </source>
</evidence>
<dbReference type="InterPro" id="IPR035990">
    <property type="entry name" value="TIM_sf"/>
</dbReference>
<dbReference type="UniPathway" id="UPA00109">
    <property type="reaction ID" value="UER00189"/>
</dbReference>
<dbReference type="AlphaFoldDB" id="A0A521D0C9"/>
<protein>
    <recommendedName>
        <fullName evidence="4 9">Triosephosphate isomerase</fullName>
        <shortName evidence="9">TIM</shortName>
        <shortName evidence="9">TPI</shortName>
        <ecNumber evidence="3 9">5.3.1.1</ecNumber>
    </recommendedName>
    <alternativeName>
        <fullName evidence="9">Triose-phosphate isomerase</fullName>
    </alternativeName>
</protein>
<feature type="binding site" evidence="9">
    <location>
        <position position="172"/>
    </location>
    <ligand>
        <name>substrate</name>
    </ligand>
</feature>
<dbReference type="CDD" id="cd00311">
    <property type="entry name" value="TIM"/>
    <property type="match status" value="1"/>
</dbReference>
<dbReference type="PROSITE" id="PS51440">
    <property type="entry name" value="TIM_2"/>
    <property type="match status" value="1"/>
</dbReference>
<comment type="pathway">
    <text evidence="9 10">Carbohydrate biosynthesis; gluconeogenesis.</text>
</comment>
<dbReference type="NCBIfam" id="TIGR00419">
    <property type="entry name" value="tim"/>
    <property type="match status" value="1"/>
</dbReference>
<feature type="active site" description="Proton acceptor" evidence="9">
    <location>
        <position position="166"/>
    </location>
</feature>
<comment type="catalytic activity">
    <reaction evidence="9 10">
        <text>D-glyceraldehyde 3-phosphate = dihydroxyacetone phosphate</text>
        <dbReference type="Rhea" id="RHEA:18585"/>
        <dbReference type="ChEBI" id="CHEBI:57642"/>
        <dbReference type="ChEBI" id="CHEBI:59776"/>
        <dbReference type="EC" id="5.3.1.1"/>
    </reaction>
</comment>
<dbReference type="GO" id="GO:0006094">
    <property type="term" value="P:gluconeogenesis"/>
    <property type="evidence" value="ECO:0007669"/>
    <property type="project" value="UniProtKB-UniRule"/>
</dbReference>
<proteinExistence type="inferred from homology"/>
<evidence type="ECO:0000256" key="4">
    <source>
        <dbReference type="ARBA" id="ARBA00019397"/>
    </source>
</evidence>
<evidence type="ECO:0000256" key="3">
    <source>
        <dbReference type="ARBA" id="ARBA00011940"/>
    </source>
</evidence>
<comment type="subunit">
    <text evidence="9 10">Homodimer.</text>
</comment>
<dbReference type="UniPathway" id="UPA00138"/>
<dbReference type="SUPFAM" id="SSF51351">
    <property type="entry name" value="Triosephosphate isomerase (TIM)"/>
    <property type="match status" value="1"/>
</dbReference>
<keyword evidence="8 9" id="KW-0413">Isomerase</keyword>
<dbReference type="PANTHER" id="PTHR21139:SF42">
    <property type="entry name" value="TRIOSEPHOSPHATE ISOMERASE"/>
    <property type="match status" value="1"/>
</dbReference>
<keyword evidence="5 9" id="KW-0312">Gluconeogenesis</keyword>
<dbReference type="GO" id="GO:0004807">
    <property type="term" value="F:triose-phosphate isomerase activity"/>
    <property type="evidence" value="ECO:0007669"/>
    <property type="project" value="UniProtKB-UniRule"/>
</dbReference>
<dbReference type="RefSeq" id="WP_142505356.1">
    <property type="nucleotide sequence ID" value="NZ_FXTI01000005.1"/>
</dbReference>
<dbReference type="InterPro" id="IPR020861">
    <property type="entry name" value="Triosephosphate_isomerase_AS"/>
</dbReference>
<accession>A0A521D0C9</accession>
<evidence type="ECO:0000256" key="2">
    <source>
        <dbReference type="ARBA" id="ARBA00007422"/>
    </source>
</evidence>
<feature type="binding site" evidence="9">
    <location>
        <begin position="9"/>
        <end position="11"/>
    </location>
    <ligand>
        <name>substrate</name>
    </ligand>
</feature>
<dbReference type="HAMAP" id="MF_00147_B">
    <property type="entry name" value="TIM_B"/>
    <property type="match status" value="1"/>
</dbReference>
<evidence type="ECO:0000313" key="11">
    <source>
        <dbReference type="EMBL" id="SMO65143.1"/>
    </source>
</evidence>
<dbReference type="GO" id="GO:0006096">
    <property type="term" value="P:glycolytic process"/>
    <property type="evidence" value="ECO:0007669"/>
    <property type="project" value="UniProtKB-UniRule"/>
</dbReference>
<organism evidence="11 12">
    <name type="scientific">Melghirimyces algeriensis</name>
    <dbReference type="NCBI Taxonomy" id="910412"/>
    <lineage>
        <taxon>Bacteria</taxon>
        <taxon>Bacillati</taxon>
        <taxon>Bacillota</taxon>
        <taxon>Bacilli</taxon>
        <taxon>Bacillales</taxon>
        <taxon>Thermoactinomycetaceae</taxon>
        <taxon>Melghirimyces</taxon>
    </lineage>
</organism>
<dbReference type="Proteomes" id="UP000315636">
    <property type="component" value="Unassembled WGS sequence"/>
</dbReference>
<dbReference type="GO" id="GO:0046166">
    <property type="term" value="P:glyceraldehyde-3-phosphate biosynthetic process"/>
    <property type="evidence" value="ECO:0007669"/>
    <property type="project" value="TreeGrafter"/>
</dbReference>
<comment type="function">
    <text evidence="9">Involved in the gluconeogenesis. Catalyzes stereospecifically the conversion of dihydroxyacetone phosphate (DHAP) to D-glyceraldehyde-3-phosphate (G3P).</text>
</comment>
<evidence type="ECO:0000256" key="6">
    <source>
        <dbReference type="ARBA" id="ARBA00022490"/>
    </source>
</evidence>
<feature type="binding site" evidence="9">
    <location>
        <begin position="233"/>
        <end position="234"/>
    </location>
    <ligand>
        <name>substrate</name>
    </ligand>
</feature>
<dbReference type="GO" id="GO:0005829">
    <property type="term" value="C:cytosol"/>
    <property type="evidence" value="ECO:0007669"/>
    <property type="project" value="TreeGrafter"/>
</dbReference>
<dbReference type="FunFam" id="3.20.20.70:FF:000016">
    <property type="entry name" value="Triosephosphate isomerase"/>
    <property type="match status" value="1"/>
</dbReference>
<dbReference type="EC" id="5.3.1.1" evidence="3 9"/>
<dbReference type="InterPro" id="IPR022896">
    <property type="entry name" value="TrioseP_Isoase_bac/euk"/>
</dbReference>
<keyword evidence="6 9" id="KW-0963">Cytoplasm</keyword>
<dbReference type="OrthoDB" id="9809429at2"/>
<evidence type="ECO:0000256" key="5">
    <source>
        <dbReference type="ARBA" id="ARBA00022432"/>
    </source>
</evidence>
<evidence type="ECO:0000256" key="7">
    <source>
        <dbReference type="ARBA" id="ARBA00023152"/>
    </source>
</evidence>
<comment type="similarity">
    <text evidence="2 9 10">Belongs to the triosephosphate isomerase family.</text>
</comment>
<evidence type="ECO:0000256" key="10">
    <source>
        <dbReference type="RuleBase" id="RU363013"/>
    </source>
</evidence>
<dbReference type="EMBL" id="FXTI01000005">
    <property type="protein sequence ID" value="SMO65143.1"/>
    <property type="molecule type" value="Genomic_DNA"/>
</dbReference>
<dbReference type="PROSITE" id="PS00171">
    <property type="entry name" value="TIM_1"/>
    <property type="match status" value="1"/>
</dbReference>